<feature type="region of interest" description="Disordered" evidence="8">
    <location>
        <begin position="573"/>
        <end position="629"/>
    </location>
</feature>
<feature type="transmembrane region" description="Helical" evidence="9">
    <location>
        <begin position="259"/>
        <end position="278"/>
    </location>
</feature>
<dbReference type="RefSeq" id="XP_001828137.1">
    <property type="nucleotide sequence ID" value="XM_001828085.2"/>
</dbReference>
<dbReference type="PROSITE" id="PS50850">
    <property type="entry name" value="MFS"/>
    <property type="match status" value="1"/>
</dbReference>
<evidence type="ECO:0000256" key="1">
    <source>
        <dbReference type="ARBA" id="ARBA00004141"/>
    </source>
</evidence>
<evidence type="ECO:0000313" key="11">
    <source>
        <dbReference type="EMBL" id="EAU93687.1"/>
    </source>
</evidence>
<dbReference type="Gene3D" id="1.20.1250.20">
    <property type="entry name" value="MFS general substrate transporter like domains"/>
    <property type="match status" value="2"/>
</dbReference>
<reference evidence="11 12" key="1">
    <citation type="journal article" date="2010" name="Proc. Natl. Acad. Sci. U.S.A.">
        <title>Insights into evolution of multicellular fungi from the assembled chromosomes of the mushroom Coprinopsis cinerea (Coprinus cinereus).</title>
        <authorList>
            <person name="Stajich J.E."/>
            <person name="Wilke S.K."/>
            <person name="Ahren D."/>
            <person name="Au C.H."/>
            <person name="Birren B.W."/>
            <person name="Borodovsky M."/>
            <person name="Burns C."/>
            <person name="Canback B."/>
            <person name="Casselton L.A."/>
            <person name="Cheng C.K."/>
            <person name="Deng J."/>
            <person name="Dietrich F.S."/>
            <person name="Fargo D.C."/>
            <person name="Farman M.L."/>
            <person name="Gathman A.C."/>
            <person name="Goldberg J."/>
            <person name="Guigo R."/>
            <person name="Hoegger P.J."/>
            <person name="Hooker J.B."/>
            <person name="Huggins A."/>
            <person name="James T.Y."/>
            <person name="Kamada T."/>
            <person name="Kilaru S."/>
            <person name="Kodira C."/>
            <person name="Kues U."/>
            <person name="Kupfer D."/>
            <person name="Kwan H.S."/>
            <person name="Lomsadze A."/>
            <person name="Li W."/>
            <person name="Lilly W.W."/>
            <person name="Ma L.J."/>
            <person name="Mackey A.J."/>
            <person name="Manning G."/>
            <person name="Martin F."/>
            <person name="Muraguchi H."/>
            <person name="Natvig D.O."/>
            <person name="Palmerini H."/>
            <person name="Ramesh M.A."/>
            <person name="Rehmeyer C.J."/>
            <person name="Roe B.A."/>
            <person name="Shenoy N."/>
            <person name="Stanke M."/>
            <person name="Ter-Hovhannisyan V."/>
            <person name="Tunlid A."/>
            <person name="Velagapudi R."/>
            <person name="Vision T.J."/>
            <person name="Zeng Q."/>
            <person name="Zolan M.E."/>
            <person name="Pukkila P.J."/>
        </authorList>
    </citation>
    <scope>NUCLEOTIDE SEQUENCE [LARGE SCALE GENOMIC DNA]</scope>
    <source>
        <strain evidence="12">Okayama-7 / 130 / ATCC MYA-4618 / FGSC 9003</strain>
    </source>
</reference>
<evidence type="ECO:0000256" key="8">
    <source>
        <dbReference type="SAM" id="MobiDB-lite"/>
    </source>
</evidence>
<evidence type="ECO:0000259" key="10">
    <source>
        <dbReference type="PROSITE" id="PS50850"/>
    </source>
</evidence>
<evidence type="ECO:0000256" key="7">
    <source>
        <dbReference type="ARBA" id="ARBA00023136"/>
    </source>
</evidence>
<gene>
    <name evidence="11" type="ORF">CC1G_12285</name>
</gene>
<keyword evidence="4 9" id="KW-0812">Transmembrane</keyword>
<feature type="transmembrane region" description="Helical" evidence="9">
    <location>
        <begin position="172"/>
        <end position="192"/>
    </location>
</feature>
<dbReference type="SUPFAM" id="SSF103473">
    <property type="entry name" value="MFS general substrate transporter"/>
    <property type="match status" value="2"/>
</dbReference>
<evidence type="ECO:0000256" key="6">
    <source>
        <dbReference type="ARBA" id="ARBA00023065"/>
    </source>
</evidence>
<dbReference type="eggNOG" id="KOG0254">
    <property type="taxonomic scope" value="Eukaryota"/>
</dbReference>
<dbReference type="GeneID" id="6004547"/>
<dbReference type="InterPro" id="IPR011701">
    <property type="entry name" value="MFS"/>
</dbReference>
<dbReference type="GO" id="GO:0005886">
    <property type="term" value="C:plasma membrane"/>
    <property type="evidence" value="ECO:0007669"/>
    <property type="project" value="TreeGrafter"/>
</dbReference>
<evidence type="ECO:0000313" key="12">
    <source>
        <dbReference type="Proteomes" id="UP000001861"/>
    </source>
</evidence>
<accession>A8MZS5</accession>
<dbReference type="AlphaFoldDB" id="A8MZS5"/>
<dbReference type="InterPro" id="IPR036259">
    <property type="entry name" value="MFS_trans_sf"/>
</dbReference>
<dbReference type="KEGG" id="cci:CC1G_12285"/>
<feature type="compositionally biased region" description="Basic and acidic residues" evidence="8">
    <location>
        <begin position="579"/>
        <end position="605"/>
    </location>
</feature>
<feature type="transmembrane region" description="Helical" evidence="9">
    <location>
        <begin position="366"/>
        <end position="388"/>
    </location>
</feature>
<dbReference type="PANTHER" id="PTHR23501:SF87">
    <property type="entry name" value="SIDEROPHORE IRON TRANSPORTER 2"/>
    <property type="match status" value="1"/>
</dbReference>
<feature type="transmembrane region" description="Helical" evidence="9">
    <location>
        <begin position="204"/>
        <end position="227"/>
    </location>
</feature>
<feature type="transmembrane region" description="Helical" evidence="9">
    <location>
        <begin position="395"/>
        <end position="412"/>
    </location>
</feature>
<dbReference type="VEuPathDB" id="FungiDB:CC1G_12285"/>
<comment type="subcellular location">
    <subcellularLocation>
        <location evidence="1">Membrane</location>
        <topology evidence="1">Multi-pass membrane protein</topology>
    </subcellularLocation>
</comment>
<feature type="transmembrane region" description="Helical" evidence="9">
    <location>
        <begin position="45"/>
        <end position="63"/>
    </location>
</feature>
<keyword evidence="5 9" id="KW-1133">Transmembrane helix</keyword>
<dbReference type="InParanoid" id="A8MZS5"/>
<proteinExistence type="inferred from homology"/>
<dbReference type="PANTHER" id="PTHR23501">
    <property type="entry name" value="MAJOR FACILITATOR SUPERFAMILY"/>
    <property type="match status" value="1"/>
</dbReference>
<keyword evidence="6" id="KW-0406">Ion transport</keyword>
<dbReference type="EMBL" id="AACS02000001">
    <property type="protein sequence ID" value="EAU93687.1"/>
    <property type="molecule type" value="Genomic_DNA"/>
</dbReference>
<feature type="transmembrane region" description="Helical" evidence="9">
    <location>
        <begin position="83"/>
        <end position="103"/>
    </location>
</feature>
<dbReference type="Pfam" id="PF07690">
    <property type="entry name" value="MFS_1"/>
    <property type="match status" value="1"/>
</dbReference>
<feature type="transmembrane region" description="Helical" evidence="9">
    <location>
        <begin position="290"/>
        <end position="308"/>
    </location>
</feature>
<organism evidence="11 12">
    <name type="scientific">Coprinopsis cinerea (strain Okayama-7 / 130 / ATCC MYA-4618 / FGSC 9003)</name>
    <name type="common">Inky cap fungus</name>
    <name type="synonym">Hormographiella aspergillata</name>
    <dbReference type="NCBI Taxonomy" id="240176"/>
    <lineage>
        <taxon>Eukaryota</taxon>
        <taxon>Fungi</taxon>
        <taxon>Dikarya</taxon>
        <taxon>Basidiomycota</taxon>
        <taxon>Agaricomycotina</taxon>
        <taxon>Agaricomycetes</taxon>
        <taxon>Agaricomycetidae</taxon>
        <taxon>Agaricales</taxon>
        <taxon>Agaricineae</taxon>
        <taxon>Psathyrellaceae</taxon>
        <taxon>Coprinopsis</taxon>
    </lineage>
</organism>
<evidence type="ECO:0000256" key="5">
    <source>
        <dbReference type="ARBA" id="ARBA00022989"/>
    </source>
</evidence>
<dbReference type="Proteomes" id="UP000001861">
    <property type="component" value="Unassembled WGS sequence"/>
</dbReference>
<dbReference type="InterPro" id="IPR020846">
    <property type="entry name" value="MFS_dom"/>
</dbReference>
<feature type="transmembrane region" description="Helical" evidence="9">
    <location>
        <begin position="115"/>
        <end position="133"/>
    </location>
</feature>
<dbReference type="OrthoDB" id="2241241at2759"/>
<evidence type="ECO:0000256" key="4">
    <source>
        <dbReference type="ARBA" id="ARBA00022692"/>
    </source>
</evidence>
<keyword evidence="7 9" id="KW-0472">Membrane</keyword>
<feature type="transmembrane region" description="Helical" evidence="9">
    <location>
        <begin position="328"/>
        <end position="346"/>
    </location>
</feature>
<dbReference type="GO" id="GO:0022857">
    <property type="term" value="F:transmembrane transporter activity"/>
    <property type="evidence" value="ECO:0007669"/>
    <property type="project" value="InterPro"/>
</dbReference>
<name>A8MZS5_COPC7</name>
<feature type="transmembrane region" description="Helical" evidence="9">
    <location>
        <begin position="457"/>
        <end position="480"/>
    </location>
</feature>
<evidence type="ECO:0000256" key="3">
    <source>
        <dbReference type="ARBA" id="ARBA00022448"/>
    </source>
</evidence>
<comment type="similarity">
    <text evidence="2">Belongs to the major facilitator superfamily.</text>
</comment>
<dbReference type="FunFam" id="1.20.1250.20:FF:000197">
    <property type="entry name" value="Siderophore iron transporter 1"/>
    <property type="match status" value="1"/>
</dbReference>
<evidence type="ECO:0000256" key="9">
    <source>
        <dbReference type="SAM" id="Phobius"/>
    </source>
</evidence>
<feature type="transmembrane region" description="Helical" evidence="9">
    <location>
        <begin position="139"/>
        <end position="160"/>
    </location>
</feature>
<feature type="compositionally biased region" description="Low complexity" evidence="8">
    <location>
        <begin position="606"/>
        <end position="620"/>
    </location>
</feature>
<keyword evidence="3" id="KW-0813">Transport</keyword>
<evidence type="ECO:0000256" key="2">
    <source>
        <dbReference type="ARBA" id="ARBA00008335"/>
    </source>
</evidence>
<dbReference type="OMA" id="QWHNPSM"/>
<sequence>MSYGDEKAPVRDVEAGSAPSITSTEIAAHVGVRNIEATHKVFGKYSKWCLFISLGLAAYIYSLDGTTTYNYLAFAASYLGGHSLISTIQVAQAIIVAVGKPVIAKIADVKSRPIAYVLVLIFYIVGYIVIASAKNVGTIAGGIVIYAIGYTGLQLLTQIIIADITVLKWRGLVSSLMSLPFIINAFVGSNISTAVLEGSAGWRWGYGMFAILVPATLSPLIVTLIWAERKAKKQGLIKDDGEKKPVLQSMLDTANKLDVVGLFLLGACVALILLPMTLSRVLGKGWQSPSMIATICVGGALIPVYLIWEAKFTKYPVIPRRFLLNKTVVIACLIGALDFVSFYISYAYLYSFVIVVKPWSLKNATYFIQCQTVTLTVFGIVGGALMRYLRRYKPILIGGLAIRLLGTGLMIHSRGANASDAEIVWSQILQGMGGGMAAVSSQVAAQASVPHIDTASVTAIVLLITEIGGAVGNAIAGAVWTSLMPDQLAKHLPMLDQATRDQLFGSIVAVSAEPRGHPIREAVILAYDNVMLKLCIAACVFAVPPLLLSLLMPNWYLGDFQNAVEQTDLAGSVVGGDESSERGVGEKGDGSSEKGGVGEKGDGSSERGVVAQQVGQGQTQPGSNAVAAQ</sequence>
<keyword evidence="12" id="KW-1185">Reference proteome</keyword>
<feature type="transmembrane region" description="Helical" evidence="9">
    <location>
        <begin position="530"/>
        <end position="551"/>
    </location>
</feature>
<dbReference type="GO" id="GO:0006811">
    <property type="term" value="P:monoatomic ion transport"/>
    <property type="evidence" value="ECO:0007669"/>
    <property type="project" value="UniProtKB-KW"/>
</dbReference>
<feature type="domain" description="Major facilitator superfamily (MFS) profile" evidence="10">
    <location>
        <begin position="50"/>
        <end position="556"/>
    </location>
</feature>
<protein>
    <submittedName>
        <fullName evidence="11">Ferrichrome-type siderophore transporter</fullName>
    </submittedName>
</protein>
<comment type="caution">
    <text evidence="11">The sequence shown here is derived from an EMBL/GenBank/DDBJ whole genome shotgun (WGS) entry which is preliminary data.</text>
</comment>